<feature type="domain" description="Major tropism determinant N-terminal" evidence="1">
    <location>
        <begin position="5"/>
        <end position="43"/>
    </location>
</feature>
<evidence type="ECO:0000259" key="1">
    <source>
        <dbReference type="Pfam" id="PF18454"/>
    </source>
</evidence>
<organism evidence="2">
    <name type="scientific">uncultured Caudovirales phage</name>
    <dbReference type="NCBI Taxonomy" id="2100421"/>
    <lineage>
        <taxon>Viruses</taxon>
        <taxon>Duplodnaviria</taxon>
        <taxon>Heunggongvirae</taxon>
        <taxon>Uroviricota</taxon>
        <taxon>Caudoviricetes</taxon>
        <taxon>Peduoviridae</taxon>
        <taxon>Maltschvirus</taxon>
        <taxon>Maltschvirus maltsch</taxon>
    </lineage>
</organism>
<gene>
    <name evidence="2" type="ORF">UFOVP245_168</name>
</gene>
<reference evidence="2" key="1">
    <citation type="submission" date="2020-05" db="EMBL/GenBank/DDBJ databases">
        <authorList>
            <person name="Chiriac C."/>
            <person name="Salcher M."/>
            <person name="Ghai R."/>
            <person name="Kavagutti S V."/>
        </authorList>
    </citation>
    <scope>NUCLEOTIDE SEQUENCE</scope>
</reference>
<dbReference type="SUPFAM" id="SSF69349">
    <property type="entry name" value="Phage fibre proteins"/>
    <property type="match status" value="1"/>
</dbReference>
<name>A0A6J7WTQ6_9CAUD</name>
<dbReference type="Pfam" id="PF18454">
    <property type="entry name" value="Mtd_N"/>
    <property type="match status" value="1"/>
</dbReference>
<proteinExistence type="predicted"/>
<sequence>MATKIQLRRDTAANWETSNPVLSQGEQGLALDHSRIKIGDGVTAWKDLPYDGDALKITSDNSKFGFHTVSGVKEFTFNTRGYIFQDIVATATTNDGTFTVDSATYPGIIKQYEKWDLYNNTYAWINGAYGSSWGITNITINGTIYTFTMNNDPTINTGDTVTVRSWSQGTRATWDGMTEYTEYRANQPTSNSNVVQVNLTDATMRAKLLANPTKSSIVFDDKPCNWYNNNNYHLMDSARTIKSVTQVDGTYYDIAFSGPPISVRTDDSGFTLAAKSSLTQVDLNYVAVSRSLYPELSEYIYYSGGTVTFNGTTRNISGIPDAYGDTIEYPDIGLYGDSWVLHLDGNITCDAGDTLTIEWTKPGTNIDFEVYDPGQSAGGNFIQWFDWKKDLPFFSATNTNGVTSGRIDWAVKITRPLENTLDFQNSLKPVGSGITNGNSQTVYVPSTVYFDNINYDYDRWFGNTHDGDHTNQCNLFWRWNEDGIFFKEYSYGNRSQDVIVKVAYKMDLFITPDDQYWD</sequence>
<accession>A0A6J7WTQ6</accession>
<evidence type="ECO:0000313" key="2">
    <source>
        <dbReference type="EMBL" id="CAB5221489.1"/>
    </source>
</evidence>
<dbReference type="InterPro" id="IPR041352">
    <property type="entry name" value="Mtd_N"/>
</dbReference>
<protein>
    <recommendedName>
        <fullName evidence="1">Major tropism determinant N-terminal domain-containing protein</fullName>
    </recommendedName>
</protein>
<dbReference type="EMBL" id="LR798287">
    <property type="protein sequence ID" value="CAB5221489.1"/>
    <property type="molecule type" value="Genomic_DNA"/>
</dbReference>